<dbReference type="SUPFAM" id="SSF53474">
    <property type="entry name" value="alpha/beta-Hydrolases"/>
    <property type="match status" value="1"/>
</dbReference>
<accession>A0AAV7KE10</accession>
<keyword evidence="2 4" id="KW-0378">Hydrolase</keyword>
<dbReference type="PANTHER" id="PTHR43798:SF14">
    <property type="entry name" value="SERINE HYDROLASE-LIKE PROTEIN DDB_G0286239"/>
    <property type="match status" value="1"/>
</dbReference>
<dbReference type="Pfam" id="PF00561">
    <property type="entry name" value="Abhydrolase_1"/>
    <property type="match status" value="1"/>
</dbReference>
<evidence type="ECO:0000259" key="3">
    <source>
        <dbReference type="Pfam" id="PF00561"/>
    </source>
</evidence>
<organism evidence="4 5">
    <name type="scientific">Oopsacas minuta</name>
    <dbReference type="NCBI Taxonomy" id="111878"/>
    <lineage>
        <taxon>Eukaryota</taxon>
        <taxon>Metazoa</taxon>
        <taxon>Porifera</taxon>
        <taxon>Hexactinellida</taxon>
        <taxon>Hexasterophora</taxon>
        <taxon>Lyssacinosida</taxon>
        <taxon>Leucopsacidae</taxon>
        <taxon>Oopsacas</taxon>
    </lineage>
</organism>
<proteinExistence type="inferred from homology"/>
<evidence type="ECO:0000256" key="2">
    <source>
        <dbReference type="ARBA" id="ARBA00022801"/>
    </source>
</evidence>
<dbReference type="InterPro" id="IPR029058">
    <property type="entry name" value="AB_hydrolase_fold"/>
</dbReference>
<evidence type="ECO:0000313" key="4">
    <source>
        <dbReference type="EMBL" id="KAI6659311.1"/>
    </source>
</evidence>
<name>A0AAV7KE10_9METZ</name>
<evidence type="ECO:0000256" key="1">
    <source>
        <dbReference type="ARBA" id="ARBA00008645"/>
    </source>
</evidence>
<dbReference type="EMBL" id="JAKMXF010000066">
    <property type="protein sequence ID" value="KAI6659311.1"/>
    <property type="molecule type" value="Genomic_DNA"/>
</dbReference>
<gene>
    <name evidence="4" type="ORF">LOD99_14982</name>
</gene>
<sequence length="310" mass="34441">MATLTNPDVTIPNTQEVSFKLPWGIIAGKLWGNPDSEKKILAIHGWLENAGSFDRLAPLLFANELFTQKYSMLAIDLAGHGLSSHRGDGVPYIIMHYAMDIKLVLNQLGWKKLTIFGHSLGGAISSLLAIGISDQIENFITIDAFTPLGIRADQYLNRLKDAVESASTLYSIPDGFKTYPTEEAIIQRILEGNEKLNVEAAKVLAIRGAKPVENGFTFTRDIRIKAGSSIYFLGNSYLEFIQEVLKHIFVPTICIIPNESHMKLTEMISELKFPENYSNKFVSGNHHVHTNNPEVVAPVILEFLNLVSQC</sequence>
<dbReference type="Gene3D" id="3.40.50.1820">
    <property type="entry name" value="alpha/beta hydrolase"/>
    <property type="match status" value="1"/>
</dbReference>
<dbReference type="GO" id="GO:0016020">
    <property type="term" value="C:membrane"/>
    <property type="evidence" value="ECO:0007669"/>
    <property type="project" value="TreeGrafter"/>
</dbReference>
<comment type="caution">
    <text evidence="4">The sequence shown here is derived from an EMBL/GenBank/DDBJ whole genome shotgun (WGS) entry which is preliminary data.</text>
</comment>
<dbReference type="InterPro" id="IPR050266">
    <property type="entry name" value="AB_hydrolase_sf"/>
</dbReference>
<dbReference type="Proteomes" id="UP001165289">
    <property type="component" value="Unassembled WGS sequence"/>
</dbReference>
<comment type="similarity">
    <text evidence="1">Belongs to the AB hydrolase superfamily.</text>
</comment>
<dbReference type="GO" id="GO:0016787">
    <property type="term" value="F:hydrolase activity"/>
    <property type="evidence" value="ECO:0007669"/>
    <property type="project" value="UniProtKB-KW"/>
</dbReference>
<reference evidence="4 5" key="1">
    <citation type="journal article" date="2023" name="BMC Biol.">
        <title>The compact genome of the sponge Oopsacas minuta (Hexactinellida) is lacking key metazoan core genes.</title>
        <authorList>
            <person name="Santini S."/>
            <person name="Schenkelaars Q."/>
            <person name="Jourda C."/>
            <person name="Duchesne M."/>
            <person name="Belahbib H."/>
            <person name="Rocher C."/>
            <person name="Selva M."/>
            <person name="Riesgo A."/>
            <person name="Vervoort M."/>
            <person name="Leys S.P."/>
            <person name="Kodjabachian L."/>
            <person name="Le Bivic A."/>
            <person name="Borchiellini C."/>
            <person name="Claverie J.M."/>
            <person name="Renard E."/>
        </authorList>
    </citation>
    <scope>NUCLEOTIDE SEQUENCE [LARGE SCALE GENOMIC DNA]</scope>
    <source>
        <strain evidence="4">SPO-2</strain>
    </source>
</reference>
<dbReference type="PANTHER" id="PTHR43798">
    <property type="entry name" value="MONOACYLGLYCEROL LIPASE"/>
    <property type="match status" value="1"/>
</dbReference>
<evidence type="ECO:0000313" key="5">
    <source>
        <dbReference type="Proteomes" id="UP001165289"/>
    </source>
</evidence>
<protein>
    <submittedName>
        <fullName evidence="4">Serine hydrolase-like 2 S homeolog</fullName>
    </submittedName>
</protein>
<keyword evidence="5" id="KW-1185">Reference proteome</keyword>
<dbReference type="AlphaFoldDB" id="A0AAV7KE10"/>
<feature type="domain" description="AB hydrolase-1" evidence="3">
    <location>
        <begin position="40"/>
        <end position="149"/>
    </location>
</feature>
<dbReference type="InterPro" id="IPR000073">
    <property type="entry name" value="AB_hydrolase_1"/>
</dbReference>